<dbReference type="InterPro" id="IPR018303">
    <property type="entry name" value="ATPase_P-typ_P_site"/>
</dbReference>
<dbReference type="GO" id="GO:0005507">
    <property type="term" value="F:copper ion binding"/>
    <property type="evidence" value="ECO:0007669"/>
    <property type="project" value="TreeGrafter"/>
</dbReference>
<dbReference type="Gene3D" id="2.70.150.10">
    <property type="entry name" value="Calcium-transporting ATPase, cytoplasmic transduction domain A"/>
    <property type="match status" value="1"/>
</dbReference>
<accession>A0A031JPR9</accession>
<evidence type="ECO:0000313" key="11">
    <source>
        <dbReference type="EMBL" id="EZP77763.1"/>
    </source>
</evidence>
<dbReference type="InterPro" id="IPR006121">
    <property type="entry name" value="HMA_dom"/>
</dbReference>
<dbReference type="PROSITE" id="PS50846">
    <property type="entry name" value="HMA_2"/>
    <property type="match status" value="1"/>
</dbReference>
<evidence type="ECO:0000256" key="7">
    <source>
        <dbReference type="ARBA" id="ARBA00023136"/>
    </source>
</evidence>
<dbReference type="EMBL" id="JFYZ01000032">
    <property type="protein sequence ID" value="EZP77763.1"/>
    <property type="molecule type" value="Genomic_DNA"/>
</dbReference>
<feature type="region of interest" description="Disordered" evidence="8">
    <location>
        <begin position="467"/>
        <end position="488"/>
    </location>
</feature>
<dbReference type="PANTHER" id="PTHR43520:SF8">
    <property type="entry name" value="P-TYPE CU(+) TRANSPORTER"/>
    <property type="match status" value="1"/>
</dbReference>
<dbReference type="InterPro" id="IPR023299">
    <property type="entry name" value="ATPase_P-typ_cyto_dom_N"/>
</dbReference>
<keyword evidence="7 9" id="KW-0472">Membrane</keyword>
<dbReference type="InterPro" id="IPR001757">
    <property type="entry name" value="P_typ_ATPase"/>
</dbReference>
<dbReference type="PROSITE" id="PS01047">
    <property type="entry name" value="HMA_1"/>
    <property type="match status" value="1"/>
</dbReference>
<dbReference type="Gene3D" id="3.40.50.1000">
    <property type="entry name" value="HAD superfamily/HAD-like"/>
    <property type="match status" value="2"/>
</dbReference>
<dbReference type="InterPro" id="IPR036412">
    <property type="entry name" value="HAD-like_sf"/>
</dbReference>
<comment type="similarity">
    <text evidence="2">Belongs to the cation transport ATPase (P-type) (TC 3.A.3) family. Type IB subfamily.</text>
</comment>
<evidence type="ECO:0000256" key="4">
    <source>
        <dbReference type="ARBA" id="ARBA00022723"/>
    </source>
</evidence>
<evidence type="ECO:0000256" key="1">
    <source>
        <dbReference type="ARBA" id="ARBA00004127"/>
    </source>
</evidence>
<sequence length="693" mass="71744">MMERRQLFAIDGLFCAGCAHGLERRLSGLDGIMDAGVHFVTSSALIRWDSARCEVADISRKVADAGYRLVERHGLEETAARFDTEVRRLTIRLAVAVVFGMWSMGAALILYAQPDIPSAIAWWIALTSGLFAVPVLLYSGAAVFRMAWRSVRLGAPGLDLLIAIGATGAVLLSLEALLRGEALVYFDTATMLVTLLLVGRLIETRVRRGAILALSALEKVAAAELVTTVEGTIVSICSLQLNATIMIDAGATALADGVIVTGESMIDRAVMTGESIAVPVGPGDRIQAGVTNLQRRLTIQVDRVHGDRDIDRMGGRIAIEIASRGEPARELDRWVGRLLVAAPLAATTAAVLCLAHAGSLAEAATRALAALIIICPCALAIAAPLAHIRAAVVGGHQGIRIADPAALEALATLRTVVFDKTGTLTQGVLRIDAVEPTAPFNADDLLACAANAEHGIDHPIARALGGDGSGAGGKRMERGAEGSDASGRRIRVTSAATARTDGRTWLDVTLDDLPVGSIGLADTVDPAAATMIAALRNAGVTVFLATGDSADAAGAVAATVGIPEEAVHAGCSPADKARLVGTTLRPVVVVGDGVNDAPAIAAADCGITVSRAHAAAAATAGLLFEHGGIEALLPAWHLALRTRAVIRQNFILALGYNLIALPLATLGLLTPLFAAVAMLSSSCLVTLNAMRVR</sequence>
<dbReference type="InterPro" id="IPR008250">
    <property type="entry name" value="ATPase_P-typ_transduc_dom_A_sf"/>
</dbReference>
<dbReference type="Pfam" id="PF00122">
    <property type="entry name" value="E1-E2_ATPase"/>
    <property type="match status" value="1"/>
</dbReference>
<proteinExistence type="inferred from homology"/>
<dbReference type="GO" id="GO:0043682">
    <property type="term" value="F:P-type divalent copper transporter activity"/>
    <property type="evidence" value="ECO:0007669"/>
    <property type="project" value="TreeGrafter"/>
</dbReference>
<evidence type="ECO:0000256" key="3">
    <source>
        <dbReference type="ARBA" id="ARBA00022692"/>
    </source>
</evidence>
<dbReference type="GO" id="GO:0016020">
    <property type="term" value="C:membrane"/>
    <property type="evidence" value="ECO:0007669"/>
    <property type="project" value="InterPro"/>
</dbReference>
<evidence type="ECO:0000256" key="6">
    <source>
        <dbReference type="ARBA" id="ARBA00022989"/>
    </source>
</evidence>
<dbReference type="PATRIC" id="fig|158500.4.peg.4403"/>
<evidence type="ECO:0000313" key="12">
    <source>
        <dbReference type="Proteomes" id="UP000024329"/>
    </source>
</evidence>
<keyword evidence="5" id="KW-1278">Translocase</keyword>
<feature type="transmembrane region" description="Helical" evidence="9">
    <location>
        <begin position="650"/>
        <end position="666"/>
    </location>
</feature>
<evidence type="ECO:0000259" key="10">
    <source>
        <dbReference type="PROSITE" id="PS50846"/>
    </source>
</evidence>
<dbReference type="AlphaFoldDB" id="A0A031JPR9"/>
<dbReference type="InterPro" id="IPR059000">
    <property type="entry name" value="ATPase_P-type_domA"/>
</dbReference>
<keyword evidence="3 9" id="KW-0812">Transmembrane</keyword>
<dbReference type="Gene3D" id="3.40.1110.10">
    <property type="entry name" value="Calcium-transporting ATPase, cytoplasmic domain N"/>
    <property type="match status" value="1"/>
</dbReference>
<dbReference type="InterPro" id="IPR036163">
    <property type="entry name" value="HMA_dom_sf"/>
</dbReference>
<comment type="subcellular location">
    <subcellularLocation>
        <location evidence="1">Endomembrane system</location>
        <topology evidence="1">Multi-pass membrane protein</topology>
    </subcellularLocation>
</comment>
<dbReference type="InterPro" id="IPR017969">
    <property type="entry name" value="Heavy-metal-associated_CS"/>
</dbReference>
<dbReference type="PROSITE" id="PS00154">
    <property type="entry name" value="ATPASE_E1_E2"/>
    <property type="match status" value="1"/>
</dbReference>
<keyword evidence="6 9" id="KW-1133">Transmembrane helix</keyword>
<dbReference type="CDD" id="cd00371">
    <property type="entry name" value="HMA"/>
    <property type="match status" value="1"/>
</dbReference>
<feature type="transmembrane region" description="Helical" evidence="9">
    <location>
        <begin position="120"/>
        <end position="148"/>
    </location>
</feature>
<evidence type="ECO:0000256" key="8">
    <source>
        <dbReference type="SAM" id="MobiDB-lite"/>
    </source>
</evidence>
<feature type="transmembrane region" description="Helical" evidence="9">
    <location>
        <begin position="184"/>
        <end position="202"/>
    </location>
</feature>
<dbReference type="Gene3D" id="3.30.70.100">
    <property type="match status" value="1"/>
</dbReference>
<dbReference type="InterPro" id="IPR023214">
    <property type="entry name" value="HAD_sf"/>
</dbReference>
<dbReference type="PRINTS" id="PR00119">
    <property type="entry name" value="CATATPASE"/>
</dbReference>
<dbReference type="GO" id="GO:0005524">
    <property type="term" value="F:ATP binding"/>
    <property type="evidence" value="ECO:0007669"/>
    <property type="project" value="InterPro"/>
</dbReference>
<dbReference type="GO" id="GO:0012505">
    <property type="term" value="C:endomembrane system"/>
    <property type="evidence" value="ECO:0007669"/>
    <property type="project" value="UniProtKB-SubCell"/>
</dbReference>
<protein>
    <submittedName>
        <fullName evidence="11">Copper-translocating P-type ATPase</fullName>
    </submittedName>
</protein>
<dbReference type="SUPFAM" id="SSF81653">
    <property type="entry name" value="Calcium ATPase, transduction domain A"/>
    <property type="match status" value="1"/>
</dbReference>
<dbReference type="eggNOG" id="COG2217">
    <property type="taxonomic scope" value="Bacteria"/>
</dbReference>
<dbReference type="SUPFAM" id="SSF55008">
    <property type="entry name" value="HMA, heavy metal-associated domain"/>
    <property type="match status" value="1"/>
</dbReference>
<organism evidence="11 12">
    <name type="scientific">Novosphingobium resinovorum</name>
    <dbReference type="NCBI Taxonomy" id="158500"/>
    <lineage>
        <taxon>Bacteria</taxon>
        <taxon>Pseudomonadati</taxon>
        <taxon>Pseudomonadota</taxon>
        <taxon>Alphaproteobacteria</taxon>
        <taxon>Sphingomonadales</taxon>
        <taxon>Sphingomonadaceae</taxon>
        <taxon>Novosphingobium</taxon>
    </lineage>
</organism>
<dbReference type="Pfam" id="PF00403">
    <property type="entry name" value="HMA"/>
    <property type="match status" value="1"/>
</dbReference>
<evidence type="ECO:0000256" key="9">
    <source>
        <dbReference type="SAM" id="Phobius"/>
    </source>
</evidence>
<name>A0A031JPR9_9SPHN</name>
<feature type="transmembrane region" description="Helical" evidence="9">
    <location>
        <begin position="363"/>
        <end position="386"/>
    </location>
</feature>
<feature type="transmembrane region" description="Helical" evidence="9">
    <location>
        <begin position="334"/>
        <end position="357"/>
    </location>
</feature>
<feature type="transmembrane region" description="Helical" evidence="9">
    <location>
        <begin position="91"/>
        <end position="114"/>
    </location>
</feature>
<gene>
    <name evidence="11" type="ORF">BV97_04332</name>
</gene>
<reference evidence="11 12" key="1">
    <citation type="submission" date="2014-03" db="EMBL/GenBank/DDBJ databases">
        <title>Whole genome sequence of Novosphingobium resinovorum KF1.</title>
        <authorList>
            <person name="Gan H.M."/>
            <person name="Gan H.Y."/>
            <person name="Chew T.H."/>
            <person name="Savka M.A."/>
        </authorList>
    </citation>
    <scope>NUCLEOTIDE SEQUENCE [LARGE SCALE GENOMIC DNA]</scope>
    <source>
        <strain evidence="11 12">KF1</strain>
    </source>
</reference>
<comment type="caution">
    <text evidence="11">The sequence shown here is derived from an EMBL/GenBank/DDBJ whole genome shotgun (WGS) entry which is preliminary data.</text>
</comment>
<dbReference type="NCBIfam" id="TIGR01494">
    <property type="entry name" value="ATPase_P-type"/>
    <property type="match status" value="1"/>
</dbReference>
<dbReference type="PANTHER" id="PTHR43520">
    <property type="entry name" value="ATP7, ISOFORM B"/>
    <property type="match status" value="1"/>
</dbReference>
<evidence type="ECO:0000256" key="5">
    <source>
        <dbReference type="ARBA" id="ARBA00022967"/>
    </source>
</evidence>
<dbReference type="Pfam" id="PF00702">
    <property type="entry name" value="Hydrolase"/>
    <property type="match status" value="1"/>
</dbReference>
<keyword evidence="4" id="KW-0479">Metal-binding</keyword>
<dbReference type="Proteomes" id="UP000024329">
    <property type="component" value="Unassembled WGS sequence"/>
</dbReference>
<dbReference type="SUPFAM" id="SSF56784">
    <property type="entry name" value="HAD-like"/>
    <property type="match status" value="1"/>
</dbReference>
<dbReference type="GO" id="GO:0016887">
    <property type="term" value="F:ATP hydrolysis activity"/>
    <property type="evidence" value="ECO:0007669"/>
    <property type="project" value="InterPro"/>
</dbReference>
<dbReference type="RefSeq" id="WP_036528626.1">
    <property type="nucleotide sequence ID" value="NZ_JFYZ01000032.1"/>
</dbReference>
<feature type="transmembrane region" description="Helical" evidence="9">
    <location>
        <begin position="160"/>
        <end position="178"/>
    </location>
</feature>
<dbReference type="GO" id="GO:0055070">
    <property type="term" value="P:copper ion homeostasis"/>
    <property type="evidence" value="ECO:0007669"/>
    <property type="project" value="TreeGrafter"/>
</dbReference>
<evidence type="ECO:0000256" key="2">
    <source>
        <dbReference type="ARBA" id="ARBA00006024"/>
    </source>
</evidence>
<feature type="domain" description="HMA" evidence="10">
    <location>
        <begin position="4"/>
        <end position="70"/>
    </location>
</feature>